<keyword evidence="3" id="KW-0418">Kinase</keyword>
<protein>
    <recommendedName>
        <fullName evidence="7">Adenylate kinase</fullName>
    </recommendedName>
</protein>
<dbReference type="InterPro" id="IPR000850">
    <property type="entry name" value="Adenylat/UMP-CMP_kin"/>
</dbReference>
<dbReference type="SUPFAM" id="SSF52540">
    <property type="entry name" value="P-loop containing nucleoside triphosphate hydrolases"/>
    <property type="match status" value="1"/>
</dbReference>
<dbReference type="InterPro" id="IPR047499">
    <property type="entry name" value="DD_AK7"/>
</dbReference>
<dbReference type="Pfam" id="PF00406">
    <property type="entry name" value="ADK"/>
    <property type="match status" value="1"/>
</dbReference>
<keyword evidence="2" id="KW-0547">Nucleotide-binding</keyword>
<organism evidence="5 6">
    <name type="scientific">Psylliodes chrysocephalus</name>
    <dbReference type="NCBI Taxonomy" id="3402493"/>
    <lineage>
        <taxon>Eukaryota</taxon>
        <taxon>Metazoa</taxon>
        <taxon>Ecdysozoa</taxon>
        <taxon>Arthropoda</taxon>
        <taxon>Hexapoda</taxon>
        <taxon>Insecta</taxon>
        <taxon>Pterygota</taxon>
        <taxon>Neoptera</taxon>
        <taxon>Endopterygota</taxon>
        <taxon>Coleoptera</taxon>
        <taxon>Polyphaga</taxon>
        <taxon>Cucujiformia</taxon>
        <taxon>Chrysomeloidea</taxon>
        <taxon>Chrysomelidae</taxon>
        <taxon>Galerucinae</taxon>
        <taxon>Alticini</taxon>
        <taxon>Psylliodes</taxon>
    </lineage>
</organism>
<dbReference type="PANTHER" id="PTHR23359">
    <property type="entry name" value="NUCLEOTIDE KINASE"/>
    <property type="match status" value="1"/>
</dbReference>
<proteinExistence type="predicted"/>
<sequence>MLKIEKLLDRTTDLKPLKAIVLGPPASGKTSLAQRLCRHYGAHYVNVKTMIDETLQELSESIERAKETLLQIQLNKEKFHGTEGEVEEEQLGEDTDDDINTVIIEDCQDQINMITDTMENSENKKLPDEMVCRLMKNFLSNPICQTRGFILDGYPKSTEQAIELFGIKSVKIQEVAEESLKPESIIPGEGASRDVMDAPRDSVPTYNILIKPDYVVGLDASDEYLCQRVMKLPQKLVFGTHFDEVGMLRRLAEYHEHNQTDNSVLKFFDDNDINPIVINLIDEETLEELTLDDIYDMICNIFGEPIPGFGLTAEEEAAIRKLELEQLRLLEEEQRLEQQLMEKKAKKEYEEKMEKWNETLEKLQLEEEKVLAAQSEPLRYYLMKYIFPTLSKGLVEVAKVKPEDPVDFLAEYLFKENPEGKMFDPSYTREGEKILQQYEEEVKPIADLAEHIE</sequence>
<keyword evidence="6" id="KW-1185">Reference proteome</keyword>
<feature type="coiled-coil region" evidence="4">
    <location>
        <begin position="319"/>
        <end position="373"/>
    </location>
</feature>
<keyword evidence="1" id="KW-0808">Transferase</keyword>
<dbReference type="OrthoDB" id="10262413at2759"/>
<evidence type="ECO:0000256" key="1">
    <source>
        <dbReference type="ARBA" id="ARBA00022679"/>
    </source>
</evidence>
<feature type="coiled-coil region" evidence="4">
    <location>
        <begin position="48"/>
        <end position="75"/>
    </location>
</feature>
<evidence type="ECO:0000256" key="3">
    <source>
        <dbReference type="ARBA" id="ARBA00022777"/>
    </source>
</evidence>
<keyword evidence="4" id="KW-0175">Coiled coil</keyword>
<evidence type="ECO:0000313" key="5">
    <source>
        <dbReference type="EMBL" id="CAH1107322.1"/>
    </source>
</evidence>
<dbReference type="GO" id="GO:0006139">
    <property type="term" value="P:nucleobase-containing compound metabolic process"/>
    <property type="evidence" value="ECO:0007669"/>
    <property type="project" value="InterPro"/>
</dbReference>
<evidence type="ECO:0000256" key="2">
    <source>
        <dbReference type="ARBA" id="ARBA00022741"/>
    </source>
</evidence>
<dbReference type="CDD" id="cd22967">
    <property type="entry name" value="DD_AK7"/>
    <property type="match status" value="1"/>
</dbReference>
<dbReference type="Gene3D" id="1.20.890.10">
    <property type="entry name" value="cAMP-dependent protein kinase regulatory subunit, dimerization-anchoring domain"/>
    <property type="match status" value="1"/>
</dbReference>
<accession>A0A9P0CPX0</accession>
<dbReference type="Proteomes" id="UP001153636">
    <property type="component" value="Chromosome 20"/>
</dbReference>
<evidence type="ECO:0008006" key="7">
    <source>
        <dbReference type="Google" id="ProtNLM"/>
    </source>
</evidence>
<dbReference type="Pfam" id="PF05186">
    <property type="entry name" value="Dpy-30"/>
    <property type="match status" value="1"/>
</dbReference>
<name>A0A9P0CPX0_9CUCU</name>
<dbReference type="Gene3D" id="3.40.50.300">
    <property type="entry name" value="P-loop containing nucleotide triphosphate hydrolases"/>
    <property type="match status" value="1"/>
</dbReference>
<dbReference type="InterPro" id="IPR007858">
    <property type="entry name" value="Dpy-30_motif"/>
</dbReference>
<gene>
    <name evidence="5" type="ORF">PSYICH_LOCUS7975</name>
</gene>
<evidence type="ECO:0000256" key="4">
    <source>
        <dbReference type="SAM" id="Coils"/>
    </source>
</evidence>
<dbReference type="EMBL" id="OV651832">
    <property type="protein sequence ID" value="CAH1107322.1"/>
    <property type="molecule type" value="Genomic_DNA"/>
</dbReference>
<reference evidence="5" key="1">
    <citation type="submission" date="2022-01" db="EMBL/GenBank/DDBJ databases">
        <authorList>
            <person name="King R."/>
        </authorList>
    </citation>
    <scope>NUCLEOTIDE SEQUENCE</scope>
</reference>
<dbReference type="AlphaFoldDB" id="A0A9P0CPX0"/>
<dbReference type="GO" id="GO:0005524">
    <property type="term" value="F:ATP binding"/>
    <property type="evidence" value="ECO:0007669"/>
    <property type="project" value="InterPro"/>
</dbReference>
<evidence type="ECO:0000313" key="6">
    <source>
        <dbReference type="Proteomes" id="UP001153636"/>
    </source>
</evidence>
<dbReference type="InterPro" id="IPR027417">
    <property type="entry name" value="P-loop_NTPase"/>
</dbReference>
<dbReference type="GO" id="GO:0019205">
    <property type="term" value="F:nucleobase-containing compound kinase activity"/>
    <property type="evidence" value="ECO:0007669"/>
    <property type="project" value="InterPro"/>
</dbReference>